<feature type="region of interest" description="Disordered" evidence="1">
    <location>
        <begin position="76"/>
        <end position="111"/>
    </location>
</feature>
<evidence type="ECO:0000313" key="3">
    <source>
        <dbReference type="Proteomes" id="UP000225204"/>
    </source>
</evidence>
<name>A0A286S2E0_9CAUD</name>
<sequence length="111" mass="12337">MKVTLERRPEYQEALKSLVLAQFSENPLDDLLTARENLVKLIAGVREVYVDQADKLLQSAGAKGEIELVDLISEGEILGDEQEEEGDDEDYEGKSKGPVGFQRNEVKITGD</sequence>
<dbReference type="OrthoDB" id="37920at10239"/>
<proteinExistence type="predicted"/>
<evidence type="ECO:0000313" key="2">
    <source>
        <dbReference type="EMBL" id="ASX99294.1"/>
    </source>
</evidence>
<dbReference type="KEGG" id="vg:40086316"/>
<dbReference type="Proteomes" id="UP000225204">
    <property type="component" value="Segment"/>
</dbReference>
<gene>
    <name evidence="2" type="primary">73</name>
    <name evidence="2" type="ORF">SEA_MOLIVIA_73</name>
</gene>
<dbReference type="EMBL" id="MF185731">
    <property type="protein sequence ID" value="ASX99294.1"/>
    <property type="molecule type" value="Genomic_DNA"/>
</dbReference>
<dbReference type="RefSeq" id="YP_009610195.1">
    <property type="nucleotide sequence ID" value="NC_042001.1"/>
</dbReference>
<keyword evidence="3" id="KW-1185">Reference proteome</keyword>
<accession>A0A286S2E0</accession>
<dbReference type="GeneID" id="40086316"/>
<protein>
    <submittedName>
        <fullName evidence="2">Uncharacterized protein</fullName>
    </submittedName>
</protein>
<reference evidence="3" key="1">
    <citation type="submission" date="2017-06" db="EMBL/GenBank/DDBJ databases">
        <authorList>
            <person name="Kim H.J."/>
            <person name="Triplett B.A."/>
        </authorList>
    </citation>
    <scope>NUCLEOTIDE SEQUENCE [LARGE SCALE GENOMIC DNA]</scope>
</reference>
<organism evidence="2 3">
    <name type="scientific">Arthrobacter phage Molivia</name>
    <dbReference type="NCBI Taxonomy" id="2015839"/>
    <lineage>
        <taxon>Viruses</taxon>
        <taxon>Duplodnaviria</taxon>
        <taxon>Heunggongvirae</taxon>
        <taxon>Uroviricota</taxon>
        <taxon>Caudoviricetes</taxon>
        <taxon>Amigovirus</taxon>
        <taxon>Amigovirus molivia</taxon>
    </lineage>
</organism>
<evidence type="ECO:0000256" key="1">
    <source>
        <dbReference type="SAM" id="MobiDB-lite"/>
    </source>
</evidence>
<feature type="compositionally biased region" description="Acidic residues" evidence="1">
    <location>
        <begin position="77"/>
        <end position="91"/>
    </location>
</feature>